<evidence type="ECO:0000256" key="7">
    <source>
        <dbReference type="SAM" id="Coils"/>
    </source>
</evidence>
<dbReference type="GO" id="GO:1990281">
    <property type="term" value="C:efflux pump complex"/>
    <property type="evidence" value="ECO:0007669"/>
    <property type="project" value="TreeGrafter"/>
</dbReference>
<dbReference type="InterPro" id="IPR051906">
    <property type="entry name" value="TolC-like"/>
</dbReference>
<keyword evidence="4" id="KW-0812">Transmembrane</keyword>
<reference evidence="8" key="1">
    <citation type="submission" date="2018-06" db="EMBL/GenBank/DDBJ databases">
        <authorList>
            <person name="Zhirakovskaya E."/>
        </authorList>
    </citation>
    <scope>NUCLEOTIDE SEQUENCE</scope>
</reference>
<protein>
    <submittedName>
        <fullName evidence="8">Type I secretion outer membrane protein, TolC family</fullName>
    </submittedName>
</protein>
<gene>
    <name evidence="8" type="ORF">MNBD_ALPHA01-256</name>
</gene>
<proteinExistence type="predicted"/>
<sequence length="457" mass="50606">MRNRIYPKILPKFIFLSIALTLHQPAQADTINDAMAAAYLNNPALQAQRASLRALDETINQAKSGWRPSIVGSGRYGYKNSQTFGTFASSGDTNPRSLSLEVKQPVFRSMKTVNSTGEARNQVNAARQQLISMEQKILLDSVTAYMGVLRDMAVLELTINNVSVLKRQLEASEDRFRVGEITRTDVAQSKARLSRSISEKILSEASLSTSRAAYKKTVGIPAVGLVQPSGLPAMPASEEAALDIAKRNSPELLAAIYTEKAARYNVKKQYGGLGPTVEVIARVTKSWENFSAIDTSTTKEFLAQMSMPLYQSGSVSSSIRQSRQVENQRRLEVVASERNVEEQVRNAWENYREATARIISSEDQVTANDIALEGVRQESEVGSRTTLDVLDAEQELLDSRVSLVRAQRDQYVAAYALLSVIGKLTAEGLRLDVMHYDPDRNTSDVENRFFGWGIDKN</sequence>
<dbReference type="AlphaFoldDB" id="A0A3B0T8M0"/>
<keyword evidence="6" id="KW-0998">Cell outer membrane</keyword>
<evidence type="ECO:0000256" key="1">
    <source>
        <dbReference type="ARBA" id="ARBA00004442"/>
    </source>
</evidence>
<dbReference type="Pfam" id="PF02321">
    <property type="entry name" value="OEP"/>
    <property type="match status" value="2"/>
</dbReference>
<dbReference type="NCBIfam" id="TIGR01844">
    <property type="entry name" value="type_I_sec_TolC"/>
    <property type="match status" value="1"/>
</dbReference>
<keyword evidence="7" id="KW-0175">Coiled coil</keyword>
<evidence type="ECO:0000313" key="8">
    <source>
        <dbReference type="EMBL" id="VAW05144.1"/>
    </source>
</evidence>
<dbReference type="GO" id="GO:0015288">
    <property type="term" value="F:porin activity"/>
    <property type="evidence" value="ECO:0007669"/>
    <property type="project" value="TreeGrafter"/>
</dbReference>
<keyword evidence="5" id="KW-0472">Membrane</keyword>
<dbReference type="SUPFAM" id="SSF56954">
    <property type="entry name" value="Outer membrane efflux proteins (OEP)"/>
    <property type="match status" value="1"/>
</dbReference>
<dbReference type="EMBL" id="UOEJ01000205">
    <property type="protein sequence ID" value="VAW05144.1"/>
    <property type="molecule type" value="Genomic_DNA"/>
</dbReference>
<organism evidence="8">
    <name type="scientific">hydrothermal vent metagenome</name>
    <dbReference type="NCBI Taxonomy" id="652676"/>
    <lineage>
        <taxon>unclassified sequences</taxon>
        <taxon>metagenomes</taxon>
        <taxon>ecological metagenomes</taxon>
    </lineage>
</organism>
<accession>A0A3B0T8M0</accession>
<dbReference type="PANTHER" id="PTHR30026:SF22">
    <property type="entry name" value="OUTER MEMBRANE EFFLUX PROTEIN"/>
    <property type="match status" value="1"/>
</dbReference>
<feature type="coiled-coil region" evidence="7">
    <location>
        <begin position="116"/>
        <end position="175"/>
    </location>
</feature>
<comment type="subcellular location">
    <subcellularLocation>
        <location evidence="1">Cell outer membrane</location>
    </subcellularLocation>
</comment>
<evidence type="ECO:0000256" key="6">
    <source>
        <dbReference type="ARBA" id="ARBA00023237"/>
    </source>
</evidence>
<dbReference type="GO" id="GO:0015562">
    <property type="term" value="F:efflux transmembrane transporter activity"/>
    <property type="evidence" value="ECO:0007669"/>
    <property type="project" value="InterPro"/>
</dbReference>
<evidence type="ECO:0000256" key="2">
    <source>
        <dbReference type="ARBA" id="ARBA00022448"/>
    </source>
</evidence>
<evidence type="ECO:0000256" key="5">
    <source>
        <dbReference type="ARBA" id="ARBA00023136"/>
    </source>
</evidence>
<keyword evidence="3" id="KW-1134">Transmembrane beta strand</keyword>
<dbReference type="Gene3D" id="1.20.1600.10">
    <property type="entry name" value="Outer membrane efflux proteins (OEP)"/>
    <property type="match status" value="1"/>
</dbReference>
<dbReference type="InterPro" id="IPR003423">
    <property type="entry name" value="OMP_efflux"/>
</dbReference>
<keyword evidence="2" id="KW-0813">Transport</keyword>
<dbReference type="PANTHER" id="PTHR30026">
    <property type="entry name" value="OUTER MEMBRANE PROTEIN TOLC"/>
    <property type="match status" value="1"/>
</dbReference>
<evidence type="ECO:0000256" key="3">
    <source>
        <dbReference type="ARBA" id="ARBA00022452"/>
    </source>
</evidence>
<name>A0A3B0T8M0_9ZZZZ</name>
<evidence type="ECO:0000256" key="4">
    <source>
        <dbReference type="ARBA" id="ARBA00022692"/>
    </source>
</evidence>
<dbReference type="GO" id="GO:0009279">
    <property type="term" value="C:cell outer membrane"/>
    <property type="evidence" value="ECO:0007669"/>
    <property type="project" value="UniProtKB-SubCell"/>
</dbReference>
<dbReference type="InterPro" id="IPR010130">
    <property type="entry name" value="T1SS_OMP_TolC"/>
</dbReference>